<protein>
    <submittedName>
        <fullName evidence="2">Uncharacterized protein</fullName>
    </submittedName>
</protein>
<organism evidence="2 3">
    <name type="scientific">Trichogramma brassicae</name>
    <dbReference type="NCBI Taxonomy" id="86971"/>
    <lineage>
        <taxon>Eukaryota</taxon>
        <taxon>Metazoa</taxon>
        <taxon>Ecdysozoa</taxon>
        <taxon>Arthropoda</taxon>
        <taxon>Hexapoda</taxon>
        <taxon>Insecta</taxon>
        <taxon>Pterygota</taxon>
        <taxon>Neoptera</taxon>
        <taxon>Endopterygota</taxon>
        <taxon>Hymenoptera</taxon>
        <taxon>Apocrita</taxon>
        <taxon>Proctotrupomorpha</taxon>
        <taxon>Chalcidoidea</taxon>
        <taxon>Trichogrammatidae</taxon>
        <taxon>Trichogramma</taxon>
    </lineage>
</organism>
<accession>A0A6H5IJ80</accession>
<keyword evidence="3" id="KW-1185">Reference proteome</keyword>
<dbReference type="AlphaFoldDB" id="A0A6H5IJ80"/>
<sequence length="87" mass="10357">MSENVLTLKNSYEEELQEKKSFSIEKLAESMRKIKTTLRLRSTLSTILRNVQAPELAQQNDKTNSYPNHYSCRNHQNFRNNRNLEKR</sequence>
<dbReference type="EMBL" id="CADCXV010000784">
    <property type="protein sequence ID" value="CAB0035411.1"/>
    <property type="molecule type" value="Genomic_DNA"/>
</dbReference>
<gene>
    <name evidence="2" type="ORF">TBRA_LOCUS7308</name>
</gene>
<evidence type="ECO:0000313" key="3">
    <source>
        <dbReference type="Proteomes" id="UP000479190"/>
    </source>
</evidence>
<reference evidence="2 3" key="1">
    <citation type="submission" date="2020-02" db="EMBL/GenBank/DDBJ databases">
        <authorList>
            <person name="Ferguson B K."/>
        </authorList>
    </citation>
    <scope>NUCLEOTIDE SEQUENCE [LARGE SCALE GENOMIC DNA]</scope>
</reference>
<dbReference type="Proteomes" id="UP000479190">
    <property type="component" value="Unassembled WGS sequence"/>
</dbReference>
<proteinExistence type="predicted"/>
<feature type="compositionally biased region" description="Polar residues" evidence="1">
    <location>
        <begin position="57"/>
        <end position="81"/>
    </location>
</feature>
<feature type="region of interest" description="Disordered" evidence="1">
    <location>
        <begin position="55"/>
        <end position="87"/>
    </location>
</feature>
<evidence type="ECO:0000313" key="2">
    <source>
        <dbReference type="EMBL" id="CAB0035411.1"/>
    </source>
</evidence>
<evidence type="ECO:0000256" key="1">
    <source>
        <dbReference type="SAM" id="MobiDB-lite"/>
    </source>
</evidence>
<name>A0A6H5IJ80_9HYME</name>